<dbReference type="RefSeq" id="WP_167074126.1">
    <property type="nucleotide sequence ID" value="NZ_JAAOZC010000007.1"/>
</dbReference>
<evidence type="ECO:0000256" key="3">
    <source>
        <dbReference type="ARBA" id="ARBA00022692"/>
    </source>
</evidence>
<gene>
    <name evidence="7" type="ORF">FHS31_002592</name>
</gene>
<keyword evidence="3 6" id="KW-0812">Transmembrane</keyword>
<evidence type="ECO:0000256" key="4">
    <source>
        <dbReference type="ARBA" id="ARBA00022989"/>
    </source>
</evidence>
<keyword evidence="4 6" id="KW-1133">Transmembrane helix</keyword>
<feature type="transmembrane region" description="Helical" evidence="6">
    <location>
        <begin position="246"/>
        <end position="264"/>
    </location>
</feature>
<keyword evidence="2" id="KW-1003">Cell membrane</keyword>
<evidence type="ECO:0000256" key="2">
    <source>
        <dbReference type="ARBA" id="ARBA00022475"/>
    </source>
</evidence>
<feature type="transmembrane region" description="Helical" evidence="6">
    <location>
        <begin position="94"/>
        <end position="119"/>
    </location>
</feature>
<evidence type="ECO:0000313" key="7">
    <source>
        <dbReference type="EMBL" id="NIJ08962.1"/>
    </source>
</evidence>
<comment type="caution">
    <text evidence="7">The sequence shown here is derived from an EMBL/GenBank/DDBJ whole genome shotgun (WGS) entry which is preliminary data.</text>
</comment>
<dbReference type="PANTHER" id="PTHR30250:SF11">
    <property type="entry name" value="O-ANTIGEN TRANSPORTER-RELATED"/>
    <property type="match status" value="1"/>
</dbReference>
<protein>
    <submittedName>
        <fullName evidence="7">O-antigen/teichoic acid export membrane protein</fullName>
    </submittedName>
</protein>
<proteinExistence type="predicted"/>
<keyword evidence="5 6" id="KW-0472">Membrane</keyword>
<evidence type="ECO:0000313" key="8">
    <source>
        <dbReference type="Proteomes" id="UP000727456"/>
    </source>
</evidence>
<organism evidence="7 8">
    <name type="scientific">Sphingomonas vulcanisoli</name>
    <dbReference type="NCBI Taxonomy" id="1658060"/>
    <lineage>
        <taxon>Bacteria</taxon>
        <taxon>Pseudomonadati</taxon>
        <taxon>Pseudomonadota</taxon>
        <taxon>Alphaproteobacteria</taxon>
        <taxon>Sphingomonadales</taxon>
        <taxon>Sphingomonadaceae</taxon>
        <taxon>Sphingomonas</taxon>
    </lineage>
</organism>
<accession>A0ABX0TTW7</accession>
<evidence type="ECO:0000256" key="1">
    <source>
        <dbReference type="ARBA" id="ARBA00004651"/>
    </source>
</evidence>
<feature type="transmembrane region" description="Helical" evidence="6">
    <location>
        <begin position="131"/>
        <end position="150"/>
    </location>
</feature>
<keyword evidence="8" id="KW-1185">Reference proteome</keyword>
<feature type="transmembrane region" description="Helical" evidence="6">
    <location>
        <begin position="371"/>
        <end position="396"/>
    </location>
</feature>
<feature type="transmembrane region" description="Helical" evidence="6">
    <location>
        <begin position="416"/>
        <end position="439"/>
    </location>
</feature>
<feature type="transmembrane region" description="Helical" evidence="6">
    <location>
        <begin position="186"/>
        <end position="205"/>
    </location>
</feature>
<dbReference type="Pfam" id="PF13440">
    <property type="entry name" value="Polysacc_synt_3"/>
    <property type="match status" value="1"/>
</dbReference>
<dbReference type="InterPro" id="IPR050833">
    <property type="entry name" value="Poly_Biosynth_Transport"/>
</dbReference>
<dbReference type="Proteomes" id="UP000727456">
    <property type="component" value="Unassembled WGS sequence"/>
</dbReference>
<comment type="subcellular location">
    <subcellularLocation>
        <location evidence="1">Cell membrane</location>
        <topology evidence="1">Multi-pass membrane protein</topology>
    </subcellularLocation>
</comment>
<reference evidence="7 8" key="1">
    <citation type="submission" date="2020-03" db="EMBL/GenBank/DDBJ databases">
        <title>Genomic Encyclopedia of Type Strains, Phase III (KMG-III): the genomes of soil and plant-associated and newly described type strains.</title>
        <authorList>
            <person name="Whitman W."/>
        </authorList>
    </citation>
    <scope>NUCLEOTIDE SEQUENCE [LARGE SCALE GENOMIC DNA]</scope>
    <source>
        <strain evidence="7 8">CECT 8804</strain>
    </source>
</reference>
<feature type="transmembrane region" description="Helical" evidence="6">
    <location>
        <begin position="481"/>
        <end position="501"/>
    </location>
</feature>
<feature type="transmembrane region" description="Helical" evidence="6">
    <location>
        <begin position="27"/>
        <end position="44"/>
    </location>
</feature>
<feature type="transmembrane region" description="Helical" evidence="6">
    <location>
        <begin position="305"/>
        <end position="322"/>
    </location>
</feature>
<name>A0ABX0TTW7_9SPHN</name>
<evidence type="ECO:0000256" key="6">
    <source>
        <dbReference type="SAM" id="Phobius"/>
    </source>
</evidence>
<feature type="transmembrane region" description="Helical" evidence="6">
    <location>
        <begin position="342"/>
        <end position="364"/>
    </location>
</feature>
<dbReference type="EMBL" id="JAAOZC010000007">
    <property type="protein sequence ID" value="NIJ08962.1"/>
    <property type="molecule type" value="Genomic_DNA"/>
</dbReference>
<sequence length="521" mass="55534">MTDPEAPAPPTGPGDIDALAKGGRTNFFGFLLRLAARLPFLFIAGRWYGADALGRFAYATIIVEFAGQLATMGLKRGLAQQLSLTHREHAHVVWDGILVGFLASIVASAVLIAVPQIMFPNSPINGRDRMLALSIFCWAGSDIALAAMAYRQDIGATVRARSLIEPWVISIAAFGFAFYSKRDGLILAYGASAIAALVASLWPLIRSYGWPKGWRPEPLRLQKIAMKNLPLAGADAIEWGSRRLDIAMLGLFFTPAIVGIYYVAQQVASLPQKLKTSFDPILGPVITQNLADDNKAAVAKQVRQVGFWIIAAQVGIALALSIPGKAVMGLVGPSFVGGTGALAVLLAAEAIAATAVVSEAALIYVAPKRNLLISTAMIVLQVVFSVIFVWMLRAALPHLAAEGWVAPRPAPKDDAIAAAGPAIALMLGLGLASIAKAWLLARLLGARVNGWRWPLVGAALVAGVVGWAVTRLQHKLEWVELAVGVPVILGTYGAIIWYWGFKEQDRALFRFKKDARAGATA</sequence>
<feature type="transmembrane region" description="Helical" evidence="6">
    <location>
        <begin position="451"/>
        <end position="469"/>
    </location>
</feature>
<evidence type="ECO:0000256" key="5">
    <source>
        <dbReference type="ARBA" id="ARBA00023136"/>
    </source>
</evidence>
<dbReference type="PANTHER" id="PTHR30250">
    <property type="entry name" value="PST FAMILY PREDICTED COLANIC ACID TRANSPORTER"/>
    <property type="match status" value="1"/>
</dbReference>